<dbReference type="InterPro" id="IPR029071">
    <property type="entry name" value="Ubiquitin-like_domsf"/>
</dbReference>
<evidence type="ECO:0000313" key="4">
    <source>
        <dbReference type="Proteomes" id="UP001489004"/>
    </source>
</evidence>
<dbReference type="SUPFAM" id="SSF54236">
    <property type="entry name" value="Ubiquitin-like"/>
    <property type="match status" value="1"/>
</dbReference>
<dbReference type="PANTHER" id="PTHR23322">
    <property type="entry name" value="FAS-ASSOCIATED PROTEIN"/>
    <property type="match status" value="1"/>
</dbReference>
<dbReference type="SUPFAM" id="SSF46934">
    <property type="entry name" value="UBA-like"/>
    <property type="match status" value="1"/>
</dbReference>
<dbReference type="GO" id="GO:0005634">
    <property type="term" value="C:nucleus"/>
    <property type="evidence" value="ECO:0007669"/>
    <property type="project" value="TreeGrafter"/>
</dbReference>
<comment type="caution">
    <text evidence="3">The sequence shown here is derived from an EMBL/GenBank/DDBJ whole genome shotgun (WGS) entry which is preliminary data.</text>
</comment>
<dbReference type="Proteomes" id="UP001489004">
    <property type="component" value="Unassembled WGS sequence"/>
</dbReference>
<accession>A0AAW1PVD2</accession>
<dbReference type="CDD" id="cd01767">
    <property type="entry name" value="UBX"/>
    <property type="match status" value="1"/>
</dbReference>
<dbReference type="PROSITE" id="PS50033">
    <property type="entry name" value="UBX"/>
    <property type="match status" value="1"/>
</dbReference>
<evidence type="ECO:0000313" key="3">
    <source>
        <dbReference type="EMBL" id="KAK9817646.1"/>
    </source>
</evidence>
<dbReference type="GO" id="GO:0043130">
    <property type="term" value="F:ubiquitin binding"/>
    <property type="evidence" value="ECO:0007669"/>
    <property type="project" value="TreeGrafter"/>
</dbReference>
<dbReference type="Pfam" id="PF14555">
    <property type="entry name" value="UBA_4"/>
    <property type="match status" value="1"/>
</dbReference>
<dbReference type="InterPro" id="IPR006577">
    <property type="entry name" value="UAS"/>
</dbReference>
<evidence type="ECO:0000259" key="2">
    <source>
        <dbReference type="PROSITE" id="PS50033"/>
    </source>
</evidence>
<protein>
    <recommendedName>
        <fullName evidence="2">UBX domain-containing protein</fullName>
    </recommendedName>
</protein>
<dbReference type="SMART" id="SM00594">
    <property type="entry name" value="UAS"/>
    <property type="match status" value="1"/>
</dbReference>
<name>A0AAW1PVD2_9CHLO</name>
<dbReference type="InterPro" id="IPR003903">
    <property type="entry name" value="UIM_dom"/>
</dbReference>
<feature type="region of interest" description="Disordered" evidence="1">
    <location>
        <begin position="312"/>
        <end position="384"/>
    </location>
</feature>
<dbReference type="EMBL" id="JALJOR010000004">
    <property type="protein sequence ID" value="KAK9817646.1"/>
    <property type="molecule type" value="Genomic_DNA"/>
</dbReference>
<feature type="compositionally biased region" description="Low complexity" evidence="1">
    <location>
        <begin position="324"/>
        <end position="341"/>
    </location>
</feature>
<feature type="compositionally biased region" description="Low complexity" evidence="1">
    <location>
        <begin position="363"/>
        <end position="384"/>
    </location>
</feature>
<dbReference type="Gene3D" id="3.40.30.10">
    <property type="entry name" value="Glutaredoxin"/>
    <property type="match status" value="1"/>
</dbReference>
<dbReference type="Pfam" id="PF13899">
    <property type="entry name" value="Thioredoxin_7"/>
    <property type="match status" value="1"/>
</dbReference>
<proteinExistence type="predicted"/>
<feature type="region of interest" description="Disordered" evidence="1">
    <location>
        <begin position="268"/>
        <end position="296"/>
    </location>
</feature>
<dbReference type="InterPro" id="IPR001012">
    <property type="entry name" value="UBX_dom"/>
</dbReference>
<dbReference type="InterPro" id="IPR050730">
    <property type="entry name" value="UBX_domain-protein"/>
</dbReference>
<dbReference type="CDD" id="cd14273">
    <property type="entry name" value="UBA_TAP-C_like"/>
    <property type="match status" value="1"/>
</dbReference>
<dbReference type="PROSITE" id="PS50330">
    <property type="entry name" value="UIM"/>
    <property type="match status" value="1"/>
</dbReference>
<sequence>MSALNEEAIANFVAITGADVSQATTMLEATNFDLSQAVDLFFASAGEDLAPSDHDADAKMARELAGQLGGPSGGDQEVRAPIPIKKDRLYGDEFQLPHHRQASRAIPAAPMHGLDAFRDFRAEEQGLDGRPGGSQGLAGLFEPPRDIMFSGDFDQAKALAVDKGQWLLVNVQTNNEFASHMLNRDTWGDETVKSIIKGSFVFYQVYQAAELGSKVVTFYRLTELPAILVIDPVTGAMLRQFNGFIEAERLVEELVPFMDHNIHDPAAARLANPHMKRQRTASTSQRSLGAEAKPQALNEEDELAMALAMSMEDSGQRTGGGGASTSAAQAATRPAASKQAQQPLVSTPAAANGSSVGQVGSRPGEAGAAAVQAEPAASKPAGKSASEVAAAAQAALPAEPAVGDPDGCRVAVRLSDGRRVQRRFFRSAAVQSLFDFCISECAEAAAGRRFSLAHAGPGGATPLTDLSQTLEQAGAANAMLVMQWSS</sequence>
<dbReference type="SUPFAM" id="SSF52833">
    <property type="entry name" value="Thioredoxin-like"/>
    <property type="match status" value="1"/>
</dbReference>
<dbReference type="Pfam" id="PF00789">
    <property type="entry name" value="UBX"/>
    <property type="match status" value="1"/>
</dbReference>
<dbReference type="Gene3D" id="3.10.20.90">
    <property type="entry name" value="Phosphatidylinositol 3-kinase Catalytic Subunit, Chain A, domain 1"/>
    <property type="match status" value="1"/>
</dbReference>
<gene>
    <name evidence="3" type="ORF">WJX72_000123</name>
</gene>
<feature type="domain" description="UBX" evidence="2">
    <location>
        <begin position="403"/>
        <end position="483"/>
    </location>
</feature>
<dbReference type="CDD" id="cd02958">
    <property type="entry name" value="UAS"/>
    <property type="match status" value="1"/>
</dbReference>
<dbReference type="Gene3D" id="1.10.8.10">
    <property type="entry name" value="DNA helicase RuvA subunit, C-terminal domain"/>
    <property type="match status" value="1"/>
</dbReference>
<dbReference type="GO" id="GO:0043161">
    <property type="term" value="P:proteasome-mediated ubiquitin-dependent protein catabolic process"/>
    <property type="evidence" value="ECO:0007669"/>
    <property type="project" value="TreeGrafter"/>
</dbReference>
<dbReference type="PANTHER" id="PTHR23322:SF6">
    <property type="entry name" value="UBX DOMAIN-CONTAINING PROTEIN 7"/>
    <property type="match status" value="1"/>
</dbReference>
<dbReference type="InterPro" id="IPR036249">
    <property type="entry name" value="Thioredoxin-like_sf"/>
</dbReference>
<dbReference type="InterPro" id="IPR009060">
    <property type="entry name" value="UBA-like_sf"/>
</dbReference>
<keyword evidence="4" id="KW-1185">Reference proteome</keyword>
<evidence type="ECO:0000256" key="1">
    <source>
        <dbReference type="SAM" id="MobiDB-lite"/>
    </source>
</evidence>
<dbReference type="AlphaFoldDB" id="A0AAW1PVD2"/>
<reference evidence="3 4" key="1">
    <citation type="journal article" date="2024" name="Nat. Commun.">
        <title>Phylogenomics reveals the evolutionary origins of lichenization in chlorophyte algae.</title>
        <authorList>
            <person name="Puginier C."/>
            <person name="Libourel C."/>
            <person name="Otte J."/>
            <person name="Skaloud P."/>
            <person name="Haon M."/>
            <person name="Grisel S."/>
            <person name="Petersen M."/>
            <person name="Berrin J.G."/>
            <person name="Delaux P.M."/>
            <person name="Dal Grande F."/>
            <person name="Keller J."/>
        </authorList>
    </citation>
    <scope>NUCLEOTIDE SEQUENCE [LARGE SCALE GENOMIC DNA]</scope>
    <source>
        <strain evidence="3 4">SAG 2043</strain>
    </source>
</reference>
<organism evidence="3 4">
    <name type="scientific">[Myrmecia] bisecta</name>
    <dbReference type="NCBI Taxonomy" id="41462"/>
    <lineage>
        <taxon>Eukaryota</taxon>
        <taxon>Viridiplantae</taxon>
        <taxon>Chlorophyta</taxon>
        <taxon>core chlorophytes</taxon>
        <taxon>Trebouxiophyceae</taxon>
        <taxon>Trebouxiales</taxon>
        <taxon>Trebouxiaceae</taxon>
        <taxon>Myrmecia</taxon>
    </lineage>
</organism>